<evidence type="ECO:0000313" key="10">
    <source>
        <dbReference type="Proteomes" id="UP000053424"/>
    </source>
</evidence>
<keyword evidence="6" id="KW-0131">Cell cycle</keyword>
<dbReference type="InterPro" id="IPR049318">
    <property type="entry name" value="GCIP_C"/>
</dbReference>
<evidence type="ECO:0000256" key="5">
    <source>
        <dbReference type="ARBA" id="ARBA00023242"/>
    </source>
</evidence>
<dbReference type="PANTHER" id="PTHR15492">
    <property type="entry name" value="CYCLIN D1-BINDING PROTEIN 1"/>
    <property type="match status" value="1"/>
</dbReference>
<keyword evidence="4" id="KW-0963">Cytoplasm</keyword>
<evidence type="ECO:0000256" key="6">
    <source>
        <dbReference type="ARBA" id="ARBA00023306"/>
    </source>
</evidence>
<dbReference type="GO" id="GO:0005634">
    <property type="term" value="C:nucleus"/>
    <property type="evidence" value="ECO:0007669"/>
    <property type="project" value="UniProtKB-SubCell"/>
</dbReference>
<sequence length="366" mass="40333">MSDSQKATLSLTLALETCNNALTALLEPDDDSEDYPTAEFTTLRTDFISILSIIHSAATKVALSLKPTSPQHKAALVPLRDLTNNVAALVHSIRLMRRKQSLTLMKEYESVAENVISAIRSLVQSLLSPPVGQSLSSKEYLVRTGEVHEIIDRVRKPGGLSLSNRDAVQKIWLQDHDSLQDGAEEIKEMCKPGNSNTENGDEDGDAFCDGWEELGVDSNQKLSLDELDRAEKVEALVKVTLLLHKRVINDVLSSKSQGKDDVSLNKLAVLSGSLLTASDDLISSMYSPQHLDNITSCLRSFLGVNQDIRKIILLPHEKALEERMDGLSLADHPSEKTRKWFTTCFDQIDKCGAKVLATLTTANNLR</sequence>
<dbReference type="AlphaFoldDB" id="A0A0C3CZ82"/>
<dbReference type="Proteomes" id="UP000053424">
    <property type="component" value="Unassembled WGS sequence"/>
</dbReference>
<dbReference type="OrthoDB" id="41588at2759"/>
<accession>A0A0C3CZ82</accession>
<reference evidence="10" key="2">
    <citation type="submission" date="2015-01" db="EMBL/GenBank/DDBJ databases">
        <title>Evolutionary Origins and Diversification of the Mycorrhizal Mutualists.</title>
        <authorList>
            <consortium name="DOE Joint Genome Institute"/>
            <consortium name="Mycorrhizal Genomics Consortium"/>
            <person name="Kohler A."/>
            <person name="Kuo A."/>
            <person name="Nagy L.G."/>
            <person name="Floudas D."/>
            <person name="Copeland A."/>
            <person name="Barry K.W."/>
            <person name="Cichocki N."/>
            <person name="Veneault-Fourrey C."/>
            <person name="LaButti K."/>
            <person name="Lindquist E.A."/>
            <person name="Lipzen A."/>
            <person name="Lundell T."/>
            <person name="Morin E."/>
            <person name="Murat C."/>
            <person name="Riley R."/>
            <person name="Ohm R."/>
            <person name="Sun H."/>
            <person name="Tunlid A."/>
            <person name="Henrissat B."/>
            <person name="Grigoriev I.V."/>
            <person name="Hibbett D.S."/>
            <person name="Martin F."/>
        </authorList>
    </citation>
    <scope>NUCLEOTIDE SEQUENCE [LARGE SCALE GENOMIC DNA]</scope>
    <source>
        <strain evidence="10">h7</strain>
    </source>
</reference>
<evidence type="ECO:0000313" key="9">
    <source>
        <dbReference type="EMBL" id="KIM49121.1"/>
    </source>
</evidence>
<keyword evidence="5" id="KW-0539">Nucleus</keyword>
<evidence type="ECO:0000256" key="3">
    <source>
        <dbReference type="ARBA" id="ARBA00008940"/>
    </source>
</evidence>
<evidence type="ECO:0000256" key="2">
    <source>
        <dbReference type="ARBA" id="ARBA00004496"/>
    </source>
</evidence>
<evidence type="ECO:0000259" key="7">
    <source>
        <dbReference type="Pfam" id="PF13324"/>
    </source>
</evidence>
<dbReference type="STRING" id="686832.A0A0C3CZ82"/>
<feature type="domain" description="Cyclin-D1-binding protein 1-like N-terminal" evidence="7">
    <location>
        <begin position="49"/>
        <end position="189"/>
    </location>
</feature>
<keyword evidence="10" id="KW-1185">Reference proteome</keyword>
<reference evidence="9 10" key="1">
    <citation type="submission" date="2014-04" db="EMBL/GenBank/DDBJ databases">
        <authorList>
            <consortium name="DOE Joint Genome Institute"/>
            <person name="Kuo A."/>
            <person name="Gay G."/>
            <person name="Dore J."/>
            <person name="Kohler A."/>
            <person name="Nagy L.G."/>
            <person name="Floudas D."/>
            <person name="Copeland A."/>
            <person name="Barry K.W."/>
            <person name="Cichocki N."/>
            <person name="Veneault-Fourrey C."/>
            <person name="LaButti K."/>
            <person name="Lindquist E.A."/>
            <person name="Lipzen A."/>
            <person name="Lundell T."/>
            <person name="Morin E."/>
            <person name="Murat C."/>
            <person name="Sun H."/>
            <person name="Tunlid A."/>
            <person name="Henrissat B."/>
            <person name="Grigoriev I.V."/>
            <person name="Hibbett D.S."/>
            <person name="Martin F."/>
            <person name="Nordberg H.P."/>
            <person name="Cantor M.N."/>
            <person name="Hua S.X."/>
        </authorList>
    </citation>
    <scope>NUCLEOTIDE SEQUENCE [LARGE SCALE GENOMIC DNA]</scope>
    <source>
        <strain evidence="10">h7</strain>
    </source>
</reference>
<dbReference type="PANTHER" id="PTHR15492:SF1">
    <property type="entry name" value="CYCLIN-D1-BINDING PROTEIN 1"/>
    <property type="match status" value="1"/>
</dbReference>
<dbReference type="EMBL" id="KN831768">
    <property type="protein sequence ID" value="KIM49121.1"/>
    <property type="molecule type" value="Genomic_DNA"/>
</dbReference>
<dbReference type="InterPro" id="IPR026907">
    <property type="entry name" value="GCIP-like"/>
</dbReference>
<dbReference type="InterPro" id="IPR049317">
    <property type="entry name" value="GCIP-like_N"/>
</dbReference>
<evidence type="ECO:0000256" key="1">
    <source>
        <dbReference type="ARBA" id="ARBA00004123"/>
    </source>
</evidence>
<organism evidence="9 10">
    <name type="scientific">Hebeloma cylindrosporum</name>
    <dbReference type="NCBI Taxonomy" id="76867"/>
    <lineage>
        <taxon>Eukaryota</taxon>
        <taxon>Fungi</taxon>
        <taxon>Dikarya</taxon>
        <taxon>Basidiomycota</taxon>
        <taxon>Agaricomycotina</taxon>
        <taxon>Agaricomycetes</taxon>
        <taxon>Agaricomycetidae</taxon>
        <taxon>Agaricales</taxon>
        <taxon>Agaricineae</taxon>
        <taxon>Hymenogastraceae</taxon>
        <taxon>Hebeloma</taxon>
    </lineage>
</organism>
<dbReference type="Pfam" id="PF20936">
    <property type="entry name" value="GCIP_C"/>
    <property type="match status" value="1"/>
</dbReference>
<comment type="subcellular location">
    <subcellularLocation>
        <location evidence="2">Cytoplasm</location>
    </subcellularLocation>
    <subcellularLocation>
        <location evidence="1">Nucleus</location>
    </subcellularLocation>
</comment>
<evidence type="ECO:0000256" key="4">
    <source>
        <dbReference type="ARBA" id="ARBA00022490"/>
    </source>
</evidence>
<dbReference type="GO" id="GO:0005737">
    <property type="term" value="C:cytoplasm"/>
    <property type="evidence" value="ECO:0007669"/>
    <property type="project" value="UniProtKB-SubCell"/>
</dbReference>
<dbReference type="Gene3D" id="1.20.1420.10">
    <property type="entry name" value="Talin, central domain"/>
    <property type="match status" value="1"/>
</dbReference>
<gene>
    <name evidence="9" type="ORF">M413DRAFT_96652</name>
</gene>
<dbReference type="Pfam" id="PF13324">
    <property type="entry name" value="GCIP_N"/>
    <property type="match status" value="1"/>
</dbReference>
<dbReference type="Gene3D" id="1.20.1410.10">
    <property type="entry name" value="I/LWEQ domain"/>
    <property type="match status" value="1"/>
</dbReference>
<proteinExistence type="inferred from homology"/>
<comment type="similarity">
    <text evidence="3">Belongs to the CCNDBP1 family.</text>
</comment>
<protein>
    <submittedName>
        <fullName evidence="9">Uncharacterized protein</fullName>
    </submittedName>
</protein>
<name>A0A0C3CZ82_HEBCY</name>
<evidence type="ECO:0000259" key="8">
    <source>
        <dbReference type="Pfam" id="PF20936"/>
    </source>
</evidence>
<dbReference type="HOGENOM" id="CLU_059613_0_0_1"/>
<feature type="domain" description="Cyclin-D1-binding protein 1-like C-terminal" evidence="8">
    <location>
        <begin position="209"/>
        <end position="305"/>
    </location>
</feature>